<evidence type="ECO:0000256" key="1">
    <source>
        <dbReference type="SAM" id="MobiDB-lite"/>
    </source>
</evidence>
<feature type="non-terminal residue" evidence="2">
    <location>
        <position position="1"/>
    </location>
</feature>
<dbReference type="AlphaFoldDB" id="A0AAD3DZ52"/>
<feature type="region of interest" description="Disordered" evidence="1">
    <location>
        <begin position="196"/>
        <end position="227"/>
    </location>
</feature>
<dbReference type="EMBL" id="BMAR01000040">
    <property type="protein sequence ID" value="GFR50699.1"/>
    <property type="molecule type" value="Genomic_DNA"/>
</dbReference>
<evidence type="ECO:0000313" key="2">
    <source>
        <dbReference type="EMBL" id="GFR50699.1"/>
    </source>
</evidence>
<reference evidence="2 3" key="1">
    <citation type="journal article" date="2021" name="Sci. Rep.">
        <title>Genome sequencing of the multicellular alga Astrephomene provides insights into convergent evolution of germ-soma differentiation.</title>
        <authorList>
            <person name="Yamashita S."/>
            <person name="Yamamoto K."/>
            <person name="Matsuzaki R."/>
            <person name="Suzuki S."/>
            <person name="Yamaguchi H."/>
            <person name="Hirooka S."/>
            <person name="Minakuchi Y."/>
            <person name="Miyagishima S."/>
            <person name="Kawachi M."/>
            <person name="Toyoda A."/>
            <person name="Nozaki H."/>
        </authorList>
    </citation>
    <scope>NUCLEOTIDE SEQUENCE [LARGE SCALE GENOMIC DNA]</scope>
    <source>
        <strain evidence="2 3">NIES-4017</strain>
    </source>
</reference>
<protein>
    <submittedName>
        <fullName evidence="2">Uncharacterized protein</fullName>
    </submittedName>
</protein>
<gene>
    <name evidence="2" type="ORF">Agub_g12954</name>
</gene>
<evidence type="ECO:0000313" key="3">
    <source>
        <dbReference type="Proteomes" id="UP001054857"/>
    </source>
</evidence>
<dbReference type="Proteomes" id="UP001054857">
    <property type="component" value="Unassembled WGS sequence"/>
</dbReference>
<name>A0AAD3DZ52_9CHLO</name>
<feature type="region of interest" description="Disordered" evidence="1">
    <location>
        <begin position="254"/>
        <end position="294"/>
    </location>
</feature>
<sequence>PPQCKRLRCLGAAAGATAGGSGVPAPEAVALRLLPAASTDTTDAAAPSQETATSRSSLPPPSATAAGAAARTSAATSEDSGGGATTTTATRAAAEAETAAETPLMWGRHRVVLGGFELQLRSDMECKELGLFHPERYLAGGDCIERPPGSGVFLSRSQFERAGGAVTAKWHRSIRVLPQLERLGSWLERHGLPVLKGSSRRRGRGAPGGILLPRGTAPSPDGTADANASANRLNTAAAAATPAEAAAAVRTGAATADAGDDAPPATATAAAAATRARGRNAAGVTRSPTVAATD</sequence>
<comment type="caution">
    <text evidence="2">The sequence shown here is derived from an EMBL/GenBank/DDBJ whole genome shotgun (WGS) entry which is preliminary data.</text>
</comment>
<feature type="compositionally biased region" description="Low complexity" evidence="1">
    <location>
        <begin position="254"/>
        <end position="282"/>
    </location>
</feature>
<proteinExistence type="predicted"/>
<organism evidence="2 3">
    <name type="scientific">Astrephomene gubernaculifera</name>
    <dbReference type="NCBI Taxonomy" id="47775"/>
    <lineage>
        <taxon>Eukaryota</taxon>
        <taxon>Viridiplantae</taxon>
        <taxon>Chlorophyta</taxon>
        <taxon>core chlorophytes</taxon>
        <taxon>Chlorophyceae</taxon>
        <taxon>CS clade</taxon>
        <taxon>Chlamydomonadales</taxon>
        <taxon>Astrephomenaceae</taxon>
        <taxon>Astrephomene</taxon>
    </lineage>
</organism>
<feature type="non-terminal residue" evidence="2">
    <location>
        <position position="294"/>
    </location>
</feature>
<accession>A0AAD3DZ52</accession>
<keyword evidence="3" id="KW-1185">Reference proteome</keyword>
<feature type="region of interest" description="Disordered" evidence="1">
    <location>
        <begin position="40"/>
        <end position="101"/>
    </location>
</feature>